<sequence>MSSNEPESDPALRRAEAARDAVAEAIEATLERLAAVGRSARADVDADLLAARRLMARNTRRQLAANLTLVQGLMEARTLPAMLKLQQDFLRRQMDWAMRDWDLARTQTLALLAEGRGPAEDGPDPVPPSPGEPEAAAPEPPAPSTDPA</sequence>
<comment type="caution">
    <text evidence="2">The sequence shown here is derived from an EMBL/GenBank/DDBJ whole genome shotgun (WGS) entry which is preliminary data.</text>
</comment>
<organism evidence="2 3">
    <name type="scientific">Methylobacterium goesingense</name>
    <dbReference type="NCBI Taxonomy" id="243690"/>
    <lineage>
        <taxon>Bacteria</taxon>
        <taxon>Pseudomonadati</taxon>
        <taxon>Pseudomonadota</taxon>
        <taxon>Alphaproteobacteria</taxon>
        <taxon>Hyphomicrobiales</taxon>
        <taxon>Methylobacteriaceae</taxon>
        <taxon>Methylobacterium</taxon>
    </lineage>
</organism>
<name>A0ABV2KZY8_9HYPH</name>
<feature type="compositionally biased region" description="Pro residues" evidence="1">
    <location>
        <begin position="138"/>
        <end position="148"/>
    </location>
</feature>
<protein>
    <recommendedName>
        <fullName evidence="4">Phasin domain-containing protein</fullName>
    </recommendedName>
</protein>
<evidence type="ECO:0000313" key="3">
    <source>
        <dbReference type="Proteomes" id="UP001549145"/>
    </source>
</evidence>
<keyword evidence="3" id="KW-1185">Reference proteome</keyword>
<evidence type="ECO:0008006" key="4">
    <source>
        <dbReference type="Google" id="ProtNLM"/>
    </source>
</evidence>
<feature type="region of interest" description="Disordered" evidence="1">
    <location>
        <begin position="112"/>
        <end position="148"/>
    </location>
</feature>
<reference evidence="2 3" key="1">
    <citation type="submission" date="2024-06" db="EMBL/GenBank/DDBJ databases">
        <title>Genomic Encyclopedia of Type Strains, Phase IV (KMG-IV): sequencing the most valuable type-strain genomes for metagenomic binning, comparative biology and taxonomic classification.</title>
        <authorList>
            <person name="Goeker M."/>
        </authorList>
    </citation>
    <scope>NUCLEOTIDE SEQUENCE [LARGE SCALE GENOMIC DNA]</scope>
    <source>
        <strain evidence="2 3">DSM 21331</strain>
    </source>
</reference>
<dbReference type="Proteomes" id="UP001549145">
    <property type="component" value="Unassembled WGS sequence"/>
</dbReference>
<accession>A0ABV2KZY8</accession>
<proteinExistence type="predicted"/>
<gene>
    <name evidence="2" type="ORF">ABID43_000646</name>
</gene>
<dbReference type="EMBL" id="JBEPMM010000001">
    <property type="protein sequence ID" value="MET3691127.1"/>
    <property type="molecule type" value="Genomic_DNA"/>
</dbReference>
<evidence type="ECO:0000313" key="2">
    <source>
        <dbReference type="EMBL" id="MET3691127.1"/>
    </source>
</evidence>
<evidence type="ECO:0000256" key="1">
    <source>
        <dbReference type="SAM" id="MobiDB-lite"/>
    </source>
</evidence>
<dbReference type="RefSeq" id="WP_238278223.1">
    <property type="nucleotide sequence ID" value="NZ_BPQL01000030.1"/>
</dbReference>